<gene>
    <name evidence="2" type="ORF">FRACYDRAFT_249427</name>
</gene>
<dbReference type="EMBL" id="KV784379">
    <property type="protein sequence ID" value="OEU08536.1"/>
    <property type="molecule type" value="Genomic_DNA"/>
</dbReference>
<evidence type="ECO:0000313" key="2">
    <source>
        <dbReference type="EMBL" id="OEU08536.1"/>
    </source>
</evidence>
<evidence type="ECO:0000313" key="3">
    <source>
        <dbReference type="Proteomes" id="UP000095751"/>
    </source>
</evidence>
<dbReference type="InParanoid" id="A0A1E7ERR6"/>
<feature type="domain" description="CRAL-TRIO" evidence="1">
    <location>
        <begin position="111"/>
        <end position="234"/>
    </location>
</feature>
<sequence length="285" mass="32519">MSKSNTSSTLNISLVSNGEVNRMMTSLSSKEDAEDYYEWGDEVKNLSREWVRAIMSQPYSRNKQKRRPFDYSRKKVIEYLLWRKREDITSKIEHHMNSDGSDIARLTTGPGSLYWHGVDSEGSPILWYHADKTCFDSAVVKNEIECSSLIIQAGLDAMSGKTYRFNFIICFDVFNPLKAMKNPNLAPAFIKLFMKICPDRLKWAYMVTGSIGHMFYKVASTLASASIMHKVIETRSRGESARMMIRDGVISNDEVPIFMGGKYVHDKEITLNFPTMIRSITVAMA</sequence>
<dbReference type="InterPro" id="IPR036865">
    <property type="entry name" value="CRAL-TRIO_dom_sf"/>
</dbReference>
<dbReference type="SUPFAM" id="SSF52087">
    <property type="entry name" value="CRAL/TRIO domain"/>
    <property type="match status" value="1"/>
</dbReference>
<dbReference type="Proteomes" id="UP000095751">
    <property type="component" value="Unassembled WGS sequence"/>
</dbReference>
<name>A0A1E7ERR6_9STRA</name>
<dbReference type="AlphaFoldDB" id="A0A1E7ERR6"/>
<accession>A0A1E7ERR6</accession>
<proteinExistence type="predicted"/>
<protein>
    <recommendedName>
        <fullName evidence="1">CRAL-TRIO domain-containing protein</fullName>
    </recommendedName>
</protein>
<organism evidence="2 3">
    <name type="scientific">Fragilariopsis cylindrus CCMP1102</name>
    <dbReference type="NCBI Taxonomy" id="635003"/>
    <lineage>
        <taxon>Eukaryota</taxon>
        <taxon>Sar</taxon>
        <taxon>Stramenopiles</taxon>
        <taxon>Ochrophyta</taxon>
        <taxon>Bacillariophyta</taxon>
        <taxon>Bacillariophyceae</taxon>
        <taxon>Bacillariophycidae</taxon>
        <taxon>Bacillariales</taxon>
        <taxon>Bacillariaceae</taxon>
        <taxon>Fragilariopsis</taxon>
    </lineage>
</organism>
<keyword evidence="3" id="KW-1185">Reference proteome</keyword>
<dbReference type="OrthoDB" id="10440455at2759"/>
<reference evidence="2 3" key="1">
    <citation type="submission" date="2016-09" db="EMBL/GenBank/DDBJ databases">
        <title>Extensive genetic diversity and differential bi-allelic expression allows diatom success in the polar Southern Ocean.</title>
        <authorList>
            <consortium name="DOE Joint Genome Institute"/>
            <person name="Mock T."/>
            <person name="Otillar R.P."/>
            <person name="Strauss J."/>
            <person name="Dupont C."/>
            <person name="Frickenhaus S."/>
            <person name="Maumus F."/>
            <person name="Mcmullan M."/>
            <person name="Sanges R."/>
            <person name="Schmutz J."/>
            <person name="Toseland A."/>
            <person name="Valas R."/>
            <person name="Veluchamy A."/>
            <person name="Ward B.J."/>
            <person name="Allen A."/>
            <person name="Barry K."/>
            <person name="Falciatore A."/>
            <person name="Ferrante M."/>
            <person name="Fortunato A.E."/>
            <person name="Gloeckner G."/>
            <person name="Gruber A."/>
            <person name="Hipkin R."/>
            <person name="Janech M."/>
            <person name="Kroth P."/>
            <person name="Leese F."/>
            <person name="Lindquist E."/>
            <person name="Lyon B.R."/>
            <person name="Martin J."/>
            <person name="Mayer C."/>
            <person name="Parker M."/>
            <person name="Quesneville H."/>
            <person name="Raymond J."/>
            <person name="Uhlig C."/>
            <person name="Valentin K.U."/>
            <person name="Worden A.Z."/>
            <person name="Armbrust E.V."/>
            <person name="Bowler C."/>
            <person name="Green B."/>
            <person name="Moulton V."/>
            <person name="Van Oosterhout C."/>
            <person name="Grigoriev I."/>
        </authorList>
    </citation>
    <scope>NUCLEOTIDE SEQUENCE [LARGE SCALE GENOMIC DNA]</scope>
    <source>
        <strain evidence="2 3">CCMP1102</strain>
    </source>
</reference>
<evidence type="ECO:0000259" key="1">
    <source>
        <dbReference type="Pfam" id="PF00650"/>
    </source>
</evidence>
<dbReference type="KEGG" id="fcy:FRACYDRAFT_249427"/>
<dbReference type="Gene3D" id="3.40.525.10">
    <property type="entry name" value="CRAL-TRIO lipid binding domain"/>
    <property type="match status" value="1"/>
</dbReference>
<dbReference type="Pfam" id="PF00650">
    <property type="entry name" value="CRAL_TRIO"/>
    <property type="match status" value="1"/>
</dbReference>
<dbReference type="InterPro" id="IPR001251">
    <property type="entry name" value="CRAL-TRIO_dom"/>
</dbReference>